<feature type="domain" description="THUMP-like" evidence="2">
    <location>
        <begin position="367"/>
        <end position="442"/>
    </location>
</feature>
<keyword evidence="4" id="KW-1185">Reference proteome</keyword>
<proteinExistence type="predicted"/>
<gene>
    <name evidence="3" type="ORF">FCK90_10625</name>
</gene>
<evidence type="ECO:0000259" key="2">
    <source>
        <dbReference type="Pfam" id="PF18096"/>
    </source>
</evidence>
<dbReference type="OrthoDB" id="9810570at2"/>
<keyword evidence="3" id="KW-0489">Methyltransferase</keyword>
<dbReference type="EMBL" id="SZWF01000015">
    <property type="protein sequence ID" value="KAA9393639.1"/>
    <property type="molecule type" value="Genomic_DNA"/>
</dbReference>
<dbReference type="Pfam" id="PF18096">
    <property type="entry name" value="Thump_like"/>
    <property type="match status" value="1"/>
</dbReference>
<evidence type="ECO:0000256" key="1">
    <source>
        <dbReference type="SAM" id="MobiDB-lite"/>
    </source>
</evidence>
<feature type="region of interest" description="Disordered" evidence="1">
    <location>
        <begin position="280"/>
        <end position="310"/>
    </location>
</feature>
<dbReference type="InterPro" id="IPR029063">
    <property type="entry name" value="SAM-dependent_MTases_sf"/>
</dbReference>
<accession>A0A5J5KVB9</accession>
<dbReference type="GO" id="GO:0032259">
    <property type="term" value="P:methylation"/>
    <property type="evidence" value="ECO:0007669"/>
    <property type="project" value="UniProtKB-KW"/>
</dbReference>
<dbReference type="GO" id="GO:0008168">
    <property type="term" value="F:methyltransferase activity"/>
    <property type="evidence" value="ECO:0007669"/>
    <property type="project" value="UniProtKB-KW"/>
</dbReference>
<feature type="compositionally biased region" description="Basic and acidic residues" evidence="1">
    <location>
        <begin position="280"/>
        <end position="291"/>
    </location>
</feature>
<dbReference type="Proteomes" id="UP000325957">
    <property type="component" value="Unassembled WGS sequence"/>
</dbReference>
<dbReference type="CDD" id="cd02440">
    <property type="entry name" value="AdoMet_MTases"/>
    <property type="match status" value="1"/>
</dbReference>
<organism evidence="3 4">
    <name type="scientific">Kocuria coralli</name>
    <dbReference type="NCBI Taxonomy" id="1461025"/>
    <lineage>
        <taxon>Bacteria</taxon>
        <taxon>Bacillati</taxon>
        <taxon>Actinomycetota</taxon>
        <taxon>Actinomycetes</taxon>
        <taxon>Micrococcales</taxon>
        <taxon>Micrococcaceae</taxon>
        <taxon>Kocuria</taxon>
    </lineage>
</organism>
<dbReference type="InterPro" id="IPR041497">
    <property type="entry name" value="Thump-like"/>
</dbReference>
<evidence type="ECO:0000313" key="3">
    <source>
        <dbReference type="EMBL" id="KAA9393639.1"/>
    </source>
</evidence>
<protein>
    <submittedName>
        <fullName evidence="3">SAM-dependent methyltransferase</fullName>
    </submittedName>
</protein>
<dbReference type="AlphaFoldDB" id="A0A5J5KVB9"/>
<reference evidence="3 4" key="1">
    <citation type="submission" date="2019-05" db="EMBL/GenBank/DDBJ databases">
        <title>Kocuria coralli sp. nov., a novel actinobacterium isolated from coral reef seawater.</title>
        <authorList>
            <person name="Li J."/>
        </authorList>
    </citation>
    <scope>NUCLEOTIDE SEQUENCE [LARGE SCALE GENOMIC DNA]</scope>
    <source>
        <strain evidence="3 4">SCSIO 13007</strain>
    </source>
</reference>
<sequence>MSTSSSPDPGAAAGASTALAKLLTPEGMRLLDSLGPYREDQALGTLTRLRAEGFDPELVSEALTQSRLRTAGAEKFGEFAARMLFTQAGLEQATRLPVSALHAARFRGAGIGSVADLGCGIGADSMAFAALGLRVVAVERDETTAAVATVNLMPFGNAGVVLGDVESLHRSALPGGEPESLWLDPARRHADGKQRSPGSRRIFDPQDFSPPLSFVEDLATTGVPMGVKLGPGLPHDAVPARCEAQWISHRGDIVEVVLWFNALARPGIRRAALILDDDGTRHELTSPHDFPDAEEPGEAEEADAPFEPGPGDWLWEPDGAVIRAALVQDLGKRLGAQPIHPRIAYLVGSPAERGPAPDPGAVQTPFARAYRIREVLPHTVKVLKAWVKEHRVGTLEIKKRGTDVTPEQLRKQLKPSGPNRATLIVTRVGGAEREKRVVLVVDPVKSTGAKATG</sequence>
<name>A0A5J5KVB9_9MICC</name>
<comment type="caution">
    <text evidence="3">The sequence shown here is derived from an EMBL/GenBank/DDBJ whole genome shotgun (WGS) entry which is preliminary data.</text>
</comment>
<feature type="compositionally biased region" description="Acidic residues" evidence="1">
    <location>
        <begin position="292"/>
        <end position="304"/>
    </location>
</feature>
<feature type="region of interest" description="Disordered" evidence="1">
    <location>
        <begin position="189"/>
        <end position="208"/>
    </location>
</feature>
<dbReference type="RefSeq" id="WP_158034282.1">
    <property type="nucleotide sequence ID" value="NZ_ML708621.1"/>
</dbReference>
<dbReference type="Gene3D" id="3.40.50.150">
    <property type="entry name" value="Vaccinia Virus protein VP39"/>
    <property type="match status" value="1"/>
</dbReference>
<keyword evidence="3" id="KW-0808">Transferase</keyword>
<evidence type="ECO:0000313" key="4">
    <source>
        <dbReference type="Proteomes" id="UP000325957"/>
    </source>
</evidence>
<dbReference type="SUPFAM" id="SSF53335">
    <property type="entry name" value="S-adenosyl-L-methionine-dependent methyltransferases"/>
    <property type="match status" value="1"/>
</dbReference>